<dbReference type="Proteomes" id="UP001220395">
    <property type="component" value="Chromosome"/>
</dbReference>
<name>A0ABY7TPN2_9SPHN</name>
<dbReference type="Pfam" id="PF04577">
    <property type="entry name" value="Glyco_transf_61"/>
    <property type="match status" value="1"/>
</dbReference>
<evidence type="ECO:0000259" key="1">
    <source>
        <dbReference type="Pfam" id="PF04577"/>
    </source>
</evidence>
<evidence type="ECO:0000313" key="3">
    <source>
        <dbReference type="Proteomes" id="UP001220395"/>
    </source>
</evidence>
<feature type="domain" description="Glycosyltransferase 61 catalytic" evidence="1">
    <location>
        <begin position="118"/>
        <end position="298"/>
    </location>
</feature>
<dbReference type="EMBL" id="CP117411">
    <property type="protein sequence ID" value="WCT74592.1"/>
    <property type="molecule type" value="Genomic_DNA"/>
</dbReference>
<protein>
    <submittedName>
        <fullName evidence="2">Glycosyltransferase family 61 protein</fullName>
    </submittedName>
</protein>
<gene>
    <name evidence="2" type="ORF">PQ455_05010</name>
</gene>
<organism evidence="2 3">
    <name type="scientific">Sphingomonas naphthae</name>
    <dbReference type="NCBI Taxonomy" id="1813468"/>
    <lineage>
        <taxon>Bacteria</taxon>
        <taxon>Pseudomonadati</taxon>
        <taxon>Pseudomonadota</taxon>
        <taxon>Alphaproteobacteria</taxon>
        <taxon>Sphingomonadales</taxon>
        <taxon>Sphingomonadaceae</taxon>
        <taxon>Sphingomonas</taxon>
    </lineage>
</organism>
<evidence type="ECO:0000313" key="2">
    <source>
        <dbReference type="EMBL" id="WCT74592.1"/>
    </source>
</evidence>
<proteinExistence type="predicted"/>
<dbReference type="InterPro" id="IPR049625">
    <property type="entry name" value="Glyco_transf_61_cat"/>
</dbReference>
<sequence>MGEFSGSVVQDDDVFRDYDSPLSAIYRAYTLWPADRRGWSEDRLTSFETDQILVTSGFVPVDTQRGRLLLNQSYNQIDTILPVRFTLTDQKSRFTLKSDPIELAGRYIVLGGPVDGVWYHWLFNWFPRLLLLKQLRPDVFTDRRTRILVHPKALEEPYVAILRTMGLGDDRFFAIDPDRDYMLDRAILVSFPSQNKLYPALMNATARHLLYKLTMSGSPSRGRRILASRQPLSPPKRRIHNFHEIEPILADLKVDIATLGSYSAAKQIRLFRNADLVIGAHGSDLTNLLFCRPGTNVLVIENDFSLRYDLHLGLKMLCEIMGLPYRVHRASTHRLAGLAMTPAHHINEDYIIDSKLFRNDVEALLYPKTGSPVSG</sequence>
<accession>A0ABY7TPN2</accession>
<keyword evidence="3" id="KW-1185">Reference proteome</keyword>
<reference evidence="2 3" key="1">
    <citation type="submission" date="2023-02" db="EMBL/GenBank/DDBJ databases">
        <title>Genome sequence of Sphingomonas naphthae.</title>
        <authorList>
            <person name="Kim S."/>
            <person name="Heo J."/>
            <person name="Kwon S.-W."/>
        </authorList>
    </citation>
    <scope>NUCLEOTIDE SEQUENCE [LARGE SCALE GENOMIC DNA]</scope>
    <source>
        <strain evidence="2 3">KACC 18716</strain>
    </source>
</reference>
<dbReference type="RefSeq" id="WP_273689756.1">
    <property type="nucleotide sequence ID" value="NZ_CP117411.1"/>
</dbReference>